<dbReference type="PANTHER" id="PTHR34236:SF1">
    <property type="entry name" value="DIMETHYL SULFOXIDE REDUCTASE TRANSCRIPTIONAL ACTIVATOR"/>
    <property type="match status" value="1"/>
</dbReference>
<reference evidence="5 6" key="1">
    <citation type="journal article" date="2019" name="Int. J. Syst. Evol. Microbiol.">
        <title>The Global Catalogue of Microorganisms (GCM) 10K type strain sequencing project: providing services to taxonomists for standard genome sequencing and annotation.</title>
        <authorList>
            <consortium name="The Broad Institute Genomics Platform"/>
            <consortium name="The Broad Institute Genome Sequencing Center for Infectious Disease"/>
            <person name="Wu L."/>
            <person name="Ma J."/>
        </authorList>
    </citation>
    <scope>NUCLEOTIDE SEQUENCE [LARGE SCALE GENOMIC DNA]</scope>
    <source>
        <strain evidence="5 6">XZGYJ-43</strain>
    </source>
</reference>
<dbReference type="PANTHER" id="PTHR34236">
    <property type="entry name" value="DIMETHYL SULFOXIDE REDUCTASE TRANSCRIPTIONAL ACTIVATOR"/>
    <property type="match status" value="1"/>
</dbReference>
<dbReference type="SUPFAM" id="SSF88659">
    <property type="entry name" value="Sigma3 and sigma4 domains of RNA polymerase sigma factors"/>
    <property type="match status" value="1"/>
</dbReference>
<proteinExistence type="predicted"/>
<feature type="domain" description="Bacterioopsin transcriptional activator GAF and HTH associated" evidence="4">
    <location>
        <begin position="2"/>
        <end position="123"/>
    </location>
</feature>
<accession>A0ABD5Z3R3</accession>
<evidence type="ECO:0000256" key="1">
    <source>
        <dbReference type="ARBA" id="ARBA00023015"/>
    </source>
</evidence>
<dbReference type="InterPro" id="IPR031803">
    <property type="entry name" value="BAT_GAF/HTH-assoc"/>
</dbReference>
<dbReference type="AlphaFoldDB" id="A0ABD5Z3R3"/>
<evidence type="ECO:0000259" key="3">
    <source>
        <dbReference type="Pfam" id="PF04967"/>
    </source>
</evidence>
<comment type="caution">
    <text evidence="5">The sequence shown here is derived from an EMBL/GenBank/DDBJ whole genome shotgun (WGS) entry which is preliminary data.</text>
</comment>
<evidence type="ECO:0000313" key="6">
    <source>
        <dbReference type="Proteomes" id="UP001596447"/>
    </source>
</evidence>
<gene>
    <name evidence="5" type="ORF">ACFQJ9_10095</name>
</gene>
<sequence length="197" mass="21749">MDVDGLVPQGTGTWIVYATIHNSDLSRFTTAVEQSTSITNVDVLRETEGMTLVGLTVSDFTLVDALATQEATVQAIRVGPDGGRATVLCSPSMDIRTFVETCQERLSELRLVRRQPLDAETTSGSGLKYDLTDLLTQKQLEAIQTAYFQGYFEWPRDASGTDVAATLDVSAPTFQQHLRKGLKRIFEDIFDARIQEP</sequence>
<evidence type="ECO:0000259" key="4">
    <source>
        <dbReference type="Pfam" id="PF15915"/>
    </source>
</evidence>
<evidence type="ECO:0000313" key="5">
    <source>
        <dbReference type="EMBL" id="MFC7199754.1"/>
    </source>
</evidence>
<keyword evidence="1" id="KW-0805">Transcription regulation</keyword>
<dbReference type="Pfam" id="PF15915">
    <property type="entry name" value="BAT"/>
    <property type="match status" value="1"/>
</dbReference>
<dbReference type="Pfam" id="PF04967">
    <property type="entry name" value="HTH_10"/>
    <property type="match status" value="1"/>
</dbReference>
<protein>
    <submittedName>
        <fullName evidence="5">Bacterio-opsin activator domain-containing protein</fullName>
    </submittedName>
</protein>
<keyword evidence="2" id="KW-0804">Transcription</keyword>
<dbReference type="InterPro" id="IPR013324">
    <property type="entry name" value="RNA_pol_sigma_r3/r4-like"/>
</dbReference>
<dbReference type="EMBL" id="JBHTAR010000011">
    <property type="protein sequence ID" value="MFC7199754.1"/>
    <property type="molecule type" value="Genomic_DNA"/>
</dbReference>
<dbReference type="Proteomes" id="UP001596447">
    <property type="component" value="Unassembled WGS sequence"/>
</dbReference>
<feature type="domain" description="HTH bat-type" evidence="3">
    <location>
        <begin position="135"/>
        <end position="186"/>
    </location>
</feature>
<keyword evidence="6" id="KW-1185">Reference proteome</keyword>
<evidence type="ECO:0000256" key="2">
    <source>
        <dbReference type="ARBA" id="ARBA00023163"/>
    </source>
</evidence>
<name>A0ABD5Z3R3_9EURY</name>
<dbReference type="RefSeq" id="WP_279530093.1">
    <property type="nucleotide sequence ID" value="NZ_CP122312.1"/>
</dbReference>
<organism evidence="5 6">
    <name type="scientific">Halospeciosus flavus</name>
    <dbReference type="NCBI Taxonomy" id="3032283"/>
    <lineage>
        <taxon>Archaea</taxon>
        <taxon>Methanobacteriati</taxon>
        <taxon>Methanobacteriota</taxon>
        <taxon>Stenosarchaea group</taxon>
        <taxon>Halobacteria</taxon>
        <taxon>Halobacteriales</taxon>
        <taxon>Halobacteriaceae</taxon>
        <taxon>Halospeciosus</taxon>
    </lineage>
</organism>
<dbReference type="InterPro" id="IPR007050">
    <property type="entry name" value="HTH_bacterioopsin"/>
</dbReference>